<dbReference type="OrthoDB" id="410381at2759"/>
<reference evidence="4" key="1">
    <citation type="submission" date="2016-06" db="UniProtKB">
        <authorList>
            <consortium name="WormBaseParasite"/>
        </authorList>
    </citation>
    <scope>IDENTIFICATION</scope>
</reference>
<dbReference type="Proteomes" id="UP000275846">
    <property type="component" value="Unassembled WGS sequence"/>
</dbReference>
<accession>A0A183T162</accession>
<dbReference type="AlphaFoldDB" id="A0A183T162"/>
<reference evidence="2 3" key="2">
    <citation type="submission" date="2018-11" db="EMBL/GenBank/DDBJ databases">
        <authorList>
            <consortium name="Pathogen Informatics"/>
        </authorList>
    </citation>
    <scope>NUCLEOTIDE SEQUENCE [LARGE SCALE GENOMIC DNA]</scope>
    <source>
        <strain evidence="2 3">NST_G2</strain>
    </source>
</reference>
<protein>
    <submittedName>
        <fullName evidence="4">C2H2-type domain-containing protein</fullName>
    </submittedName>
</protein>
<proteinExistence type="predicted"/>
<keyword evidence="3" id="KW-1185">Reference proteome</keyword>
<evidence type="ECO:0000313" key="3">
    <source>
        <dbReference type="Proteomes" id="UP000275846"/>
    </source>
</evidence>
<dbReference type="WBParaSite" id="SSLN_0001060801-mRNA-1">
    <property type="protein sequence ID" value="SSLN_0001060801-mRNA-1"/>
    <property type="gene ID" value="SSLN_0001060801"/>
</dbReference>
<name>A0A183T162_SCHSO</name>
<evidence type="ECO:0000256" key="1">
    <source>
        <dbReference type="SAM" id="MobiDB-lite"/>
    </source>
</evidence>
<sequence>MVILLSIGTDINPGVELMNTEPNFYQSSPTSHQQKTKAVANAPGAPRSWTLPSGHTPGNRHDRRAKPGEGLRCCVCLPAATPRATVTTGGLNQVRVSGVNSRATVTTGGLNQDWFDDNDTDISNLLAKKNGLHKSYLDLRTDATKAAFFRCRRLVQQRLREMQDAWMIRKANDIQGTDPAILTATFTPTTTNDIHPVPPDFSCPHCTFNSRIGLVGHLRIHRTEAGEPVPGAPALSCILEYRLAGLKDVRLVIRIGTGQGCLGGSSRGRVIIGRLLAERFESSAVPAKVRVCLAGDDESTISDHPELFVSVFARFVPCLRVTGWSLLFPHTTGFESSARSDASLAYSERQNWVPGDLCWMQTHDCLPCRVYARVKILLQLLLFHLPSSSFFFSSPPPQSSSVAIPLLVSSRKLSNPCAFSRAYDDIRGATRRPLVFRLAVHIGVLGGGIHWLLLRGSRTGSGVLTRLHAGPQDDGCKEKETDLQFPLD</sequence>
<feature type="region of interest" description="Disordered" evidence="1">
    <location>
        <begin position="26"/>
        <end position="65"/>
    </location>
</feature>
<evidence type="ECO:0000313" key="4">
    <source>
        <dbReference type="WBParaSite" id="SSLN_0001060801-mRNA-1"/>
    </source>
</evidence>
<dbReference type="EMBL" id="UYSU01035727">
    <property type="protein sequence ID" value="VDL96595.1"/>
    <property type="molecule type" value="Genomic_DNA"/>
</dbReference>
<gene>
    <name evidence="2" type="ORF">SSLN_LOCUS10210</name>
</gene>
<organism evidence="4">
    <name type="scientific">Schistocephalus solidus</name>
    <name type="common">Tapeworm</name>
    <dbReference type="NCBI Taxonomy" id="70667"/>
    <lineage>
        <taxon>Eukaryota</taxon>
        <taxon>Metazoa</taxon>
        <taxon>Spiralia</taxon>
        <taxon>Lophotrochozoa</taxon>
        <taxon>Platyhelminthes</taxon>
        <taxon>Cestoda</taxon>
        <taxon>Eucestoda</taxon>
        <taxon>Diphyllobothriidea</taxon>
        <taxon>Diphyllobothriidae</taxon>
        <taxon>Schistocephalus</taxon>
    </lineage>
</organism>
<evidence type="ECO:0000313" key="2">
    <source>
        <dbReference type="EMBL" id="VDL96595.1"/>
    </source>
</evidence>